<keyword evidence="7 9" id="KW-0472">Membrane</keyword>
<comment type="subcellular location">
    <subcellularLocation>
        <location evidence="1">Cell outer membrane</location>
        <topology evidence="1">Single-pass membrane protein</topology>
    </subcellularLocation>
    <subcellularLocation>
        <location evidence="2">Periplasm</location>
    </subcellularLocation>
</comment>
<dbReference type="KEGG" id="aram:KAR29_07360"/>
<sequence>MSRKRKGFTLVEILIVVIVIGLLAGAMLVVAARFQARTRASVIVANMRTLQEAAMLYFADNGRWFPEEASNGNANKKDAGTFLLPYLDRKLAAKFSATDNQYFVWLFEEGNGDGKFYVVCKVDDRFENYETRQALEKIAASPPFFNADGEDHPFKAVKNPGTGYSGNTQITLLILRQSFGD</sequence>
<dbReference type="SUPFAM" id="SSF54523">
    <property type="entry name" value="Pili subunits"/>
    <property type="match status" value="1"/>
</dbReference>
<dbReference type="Pfam" id="PF07963">
    <property type="entry name" value="N_methyl"/>
    <property type="match status" value="1"/>
</dbReference>
<dbReference type="NCBIfam" id="TIGR02532">
    <property type="entry name" value="IV_pilin_GFxxxE"/>
    <property type="match status" value="1"/>
</dbReference>
<evidence type="ECO:0000256" key="1">
    <source>
        <dbReference type="ARBA" id="ARBA00004203"/>
    </source>
</evidence>
<evidence type="ECO:0000256" key="5">
    <source>
        <dbReference type="ARBA" id="ARBA00022764"/>
    </source>
</evidence>
<reference evidence="11" key="1">
    <citation type="submission" date="2021-04" db="EMBL/GenBank/DDBJ databases">
        <title>A novel Synergistetes isolate from a pyrite-forming mixed culture.</title>
        <authorList>
            <person name="Bunk B."/>
            <person name="Sproer C."/>
            <person name="Spring S."/>
            <person name="Pester M."/>
        </authorList>
    </citation>
    <scope>NUCLEOTIDE SEQUENCE [LARGE SCALE GENOMIC DNA]</scope>
    <source>
        <strain evidence="11">J.5.4.2-T.3.5.2</strain>
    </source>
</reference>
<proteinExistence type="predicted"/>
<evidence type="ECO:0000256" key="2">
    <source>
        <dbReference type="ARBA" id="ARBA00004418"/>
    </source>
</evidence>
<keyword evidence="8" id="KW-0998">Cell outer membrane</keyword>
<name>A0A9Q7AJN8_9BACT</name>
<keyword evidence="5" id="KW-0574">Periplasm</keyword>
<dbReference type="PANTHER" id="PTHR30093">
    <property type="entry name" value="GENERAL SECRETION PATHWAY PROTEIN G"/>
    <property type="match status" value="1"/>
</dbReference>
<keyword evidence="3" id="KW-0488">Methylation</keyword>
<dbReference type="PROSITE" id="PS00409">
    <property type="entry name" value="PROKAR_NTER_METHYL"/>
    <property type="match status" value="1"/>
</dbReference>
<evidence type="ECO:0000256" key="6">
    <source>
        <dbReference type="ARBA" id="ARBA00022989"/>
    </source>
</evidence>
<gene>
    <name evidence="10" type="ORF">KAR29_07360</name>
</gene>
<evidence type="ECO:0000256" key="7">
    <source>
        <dbReference type="ARBA" id="ARBA00023136"/>
    </source>
</evidence>
<accession>A0A9Q7AJN8</accession>
<dbReference type="PANTHER" id="PTHR30093:SF44">
    <property type="entry name" value="TYPE II SECRETION SYSTEM CORE PROTEIN G"/>
    <property type="match status" value="1"/>
</dbReference>
<keyword evidence="6 9" id="KW-1133">Transmembrane helix</keyword>
<keyword evidence="11" id="KW-1185">Reference proteome</keyword>
<dbReference type="InterPro" id="IPR045584">
    <property type="entry name" value="Pilin-like"/>
</dbReference>
<organism evidence="10 11">
    <name type="scientific">Aminithiophilus ramosus</name>
    <dbReference type="NCBI Taxonomy" id="3029084"/>
    <lineage>
        <taxon>Bacteria</taxon>
        <taxon>Thermotogati</taxon>
        <taxon>Synergistota</taxon>
        <taxon>Synergistia</taxon>
        <taxon>Synergistales</taxon>
        <taxon>Aminithiophilaceae</taxon>
        <taxon>Aminithiophilus</taxon>
    </lineage>
</organism>
<dbReference type="Proteomes" id="UP000671879">
    <property type="component" value="Chromosome"/>
</dbReference>
<evidence type="ECO:0000256" key="9">
    <source>
        <dbReference type="SAM" id="Phobius"/>
    </source>
</evidence>
<dbReference type="GO" id="GO:0009279">
    <property type="term" value="C:cell outer membrane"/>
    <property type="evidence" value="ECO:0007669"/>
    <property type="project" value="UniProtKB-SubCell"/>
</dbReference>
<dbReference type="PRINTS" id="PR00813">
    <property type="entry name" value="BCTERIALGSPG"/>
</dbReference>
<dbReference type="InterPro" id="IPR012902">
    <property type="entry name" value="N_methyl_site"/>
</dbReference>
<evidence type="ECO:0000313" key="11">
    <source>
        <dbReference type="Proteomes" id="UP000671879"/>
    </source>
</evidence>
<dbReference type="Gene3D" id="3.30.700.10">
    <property type="entry name" value="Glycoprotein, Type 4 Pilin"/>
    <property type="match status" value="1"/>
</dbReference>
<dbReference type="RefSeq" id="WP_274372367.1">
    <property type="nucleotide sequence ID" value="NZ_CP072943.1"/>
</dbReference>
<dbReference type="GO" id="GO:0015628">
    <property type="term" value="P:protein secretion by the type II secretion system"/>
    <property type="evidence" value="ECO:0007669"/>
    <property type="project" value="InterPro"/>
</dbReference>
<evidence type="ECO:0000256" key="4">
    <source>
        <dbReference type="ARBA" id="ARBA00022692"/>
    </source>
</evidence>
<protein>
    <submittedName>
        <fullName evidence="10">Prepilin-type N-terminal cleavage/methylation domain-containing protein</fullName>
    </submittedName>
</protein>
<evidence type="ECO:0000256" key="8">
    <source>
        <dbReference type="ARBA" id="ARBA00023237"/>
    </source>
</evidence>
<dbReference type="EMBL" id="CP072943">
    <property type="protein sequence ID" value="QTX31222.1"/>
    <property type="molecule type" value="Genomic_DNA"/>
</dbReference>
<feature type="transmembrane region" description="Helical" evidence="9">
    <location>
        <begin position="7"/>
        <end position="32"/>
    </location>
</feature>
<dbReference type="GO" id="GO:0015627">
    <property type="term" value="C:type II protein secretion system complex"/>
    <property type="evidence" value="ECO:0007669"/>
    <property type="project" value="InterPro"/>
</dbReference>
<evidence type="ECO:0000256" key="3">
    <source>
        <dbReference type="ARBA" id="ARBA00022481"/>
    </source>
</evidence>
<evidence type="ECO:0000313" key="10">
    <source>
        <dbReference type="EMBL" id="QTX31222.1"/>
    </source>
</evidence>
<dbReference type="AlphaFoldDB" id="A0A9Q7AJN8"/>
<dbReference type="InterPro" id="IPR000983">
    <property type="entry name" value="Bac_GSPG_pilin"/>
</dbReference>
<dbReference type="GO" id="GO:0042597">
    <property type="term" value="C:periplasmic space"/>
    <property type="evidence" value="ECO:0007669"/>
    <property type="project" value="UniProtKB-SubCell"/>
</dbReference>
<keyword evidence="4 9" id="KW-0812">Transmembrane</keyword>